<dbReference type="SUPFAM" id="SSF53271">
    <property type="entry name" value="PRTase-like"/>
    <property type="match status" value="1"/>
</dbReference>
<dbReference type="AlphaFoldDB" id="H6N5J1"/>
<protein>
    <submittedName>
        <fullName evidence="1">Hypoxanthine phosphoribosyltransferase</fullName>
        <ecNumber evidence="1">2.4.2.8</ecNumber>
    </submittedName>
</protein>
<dbReference type="Proteomes" id="UP000009135">
    <property type="component" value="Chromosome"/>
</dbReference>
<dbReference type="KEGG" id="mhe:MHC_00425"/>
<dbReference type="EC" id="2.4.2.8" evidence="1"/>
<sequence length="479" mass="55781">MPCSCEKPSVSNIHLNLEYWFQIYSAYFRYFLIKGRIREDTFESFIKKFEDLGLKFGCESNLDFISLNKELEPTLSSEERDILSQINTLEATEAAEKLVIRDICEYQVRDFYDCLNSFKKIAFDFRYLSEDSESPNSLGIQFSLYFKDFKLLIDKFHTNRKFVESFNFEADISGSDSFEILNFLTQELNLSPIQFQSYNSSNWFFISIRELAKFAREVALFIQLNRFSFSSGEMDEYRLSNIISACERVEKNFENFSDSLESFKIMMIDISNIFSNLNTVCLSMKADEQFWKTCEPCEYLDALYLKIFSPHRLEESLNYIFLNGPEIRNIVNKFSSKINEECSHLEDPVCLIFEHRESIPFIGQLLSHLDFPCKLVALDDLSQESIEQYEGDLANRKAIFLGTLLREVSYIERARKNIMQWASVEDLKIGFLFISDSLSSISIDLDFFGEFIPDENWVGFGLGAKHKGCNLESIGVLKD</sequence>
<keyword evidence="2" id="KW-1185">Reference proteome</keyword>
<dbReference type="GO" id="GO:0016757">
    <property type="term" value="F:glycosyltransferase activity"/>
    <property type="evidence" value="ECO:0007669"/>
    <property type="project" value="UniProtKB-KW"/>
</dbReference>
<gene>
    <name evidence="1" type="ordered locus">MHC_00425</name>
</gene>
<keyword evidence="1" id="KW-0328">Glycosyltransferase</keyword>
<accession>H6N5J1</accession>
<organism evidence="1 2">
    <name type="scientific">Mycoplasma haemocanis (strain Illinois)</name>
    <dbReference type="NCBI Taxonomy" id="1111676"/>
    <lineage>
        <taxon>Bacteria</taxon>
        <taxon>Bacillati</taxon>
        <taxon>Mycoplasmatota</taxon>
        <taxon>Mollicutes</taxon>
        <taxon>Mycoplasmataceae</taxon>
        <taxon>Mycoplasma</taxon>
    </lineage>
</organism>
<reference evidence="1 2" key="1">
    <citation type="journal article" date="2012" name="J. Bacteriol.">
        <title>Complete genome sequence of Mycoplasma haemocanis strain Illinois.</title>
        <authorList>
            <person name="do Nascimento N.C."/>
            <person name="Guimaraes A.M."/>
            <person name="Santos A.P."/>
            <person name="Sanmiguel P.J."/>
            <person name="Messick J.B."/>
        </authorList>
    </citation>
    <scope>NUCLEOTIDE SEQUENCE [LARGE SCALE GENOMIC DNA]</scope>
    <source>
        <strain evidence="1 2">Illinois</strain>
    </source>
</reference>
<dbReference type="OrthoDB" id="9802824at2"/>
<dbReference type="STRING" id="1111676.MHC_00425"/>
<proteinExistence type="predicted"/>
<dbReference type="HOGENOM" id="CLU_569625_0_0_14"/>
<dbReference type="Gene3D" id="3.40.50.2020">
    <property type="match status" value="1"/>
</dbReference>
<evidence type="ECO:0000313" key="2">
    <source>
        <dbReference type="Proteomes" id="UP000009135"/>
    </source>
</evidence>
<keyword evidence="1" id="KW-0808">Transferase</keyword>
<dbReference type="EMBL" id="CP003199">
    <property type="protein sequence ID" value="AEW44951.1"/>
    <property type="molecule type" value="Genomic_DNA"/>
</dbReference>
<dbReference type="InterPro" id="IPR029057">
    <property type="entry name" value="PRTase-like"/>
</dbReference>
<name>H6N5J1_MYCHN</name>
<evidence type="ECO:0000313" key="1">
    <source>
        <dbReference type="EMBL" id="AEW44951.1"/>
    </source>
</evidence>